<proteinExistence type="predicted"/>
<feature type="domain" description="tRNA pseudouridylate synthase B C-terminal" evidence="5">
    <location>
        <begin position="122"/>
        <end position="187"/>
    </location>
</feature>
<dbReference type="PANTHER" id="PTHR23127">
    <property type="entry name" value="CENTROMERE/MICROTUBULE BINDING PROTEIN CBF5"/>
    <property type="match status" value="1"/>
</dbReference>
<dbReference type="Proteomes" id="UP000241284">
    <property type="component" value="Unassembled WGS sequence"/>
</dbReference>
<dbReference type="InterPro" id="IPR032819">
    <property type="entry name" value="TruB_C"/>
</dbReference>
<organism evidence="6 7">
    <name type="scientific">Candidatus Marsarchaeota G2 archaeon ECH_B_2</name>
    <dbReference type="NCBI Taxonomy" id="1978160"/>
    <lineage>
        <taxon>Archaea</taxon>
        <taxon>Candidatus Marsarchaeota</taxon>
        <taxon>Candidatus Marsarchaeota group 2</taxon>
    </lineage>
</organism>
<dbReference type="InterPro" id="IPR002501">
    <property type="entry name" value="PsdUridine_synth_N"/>
</dbReference>
<dbReference type="GO" id="GO:0009982">
    <property type="term" value="F:pseudouridine synthase activity"/>
    <property type="evidence" value="ECO:0007669"/>
    <property type="project" value="InterPro"/>
</dbReference>
<dbReference type="AlphaFoldDB" id="A0A2R6BDU5"/>
<dbReference type="EMBL" id="NEXH01000001">
    <property type="protein sequence ID" value="PSN96797.1"/>
    <property type="molecule type" value="Genomic_DNA"/>
</dbReference>
<dbReference type="PROSITE" id="PS50890">
    <property type="entry name" value="PUA"/>
    <property type="match status" value="1"/>
</dbReference>
<name>A0A2R6BDU5_9ARCH</name>
<dbReference type="Pfam" id="PF16198">
    <property type="entry name" value="TruB_C_2"/>
    <property type="match status" value="1"/>
</dbReference>
<dbReference type="GO" id="GO:0000495">
    <property type="term" value="P:box H/ACA sno(s)RNA 3'-end processing"/>
    <property type="evidence" value="ECO:0007669"/>
    <property type="project" value="TreeGrafter"/>
</dbReference>
<dbReference type="InterPro" id="IPR015947">
    <property type="entry name" value="PUA-like_sf"/>
</dbReference>
<dbReference type="SUPFAM" id="SSF55120">
    <property type="entry name" value="Pseudouridine synthase"/>
    <property type="match status" value="1"/>
</dbReference>
<dbReference type="NCBIfam" id="NF003280">
    <property type="entry name" value="PRK04270.1"/>
    <property type="match status" value="1"/>
</dbReference>
<evidence type="ECO:0000256" key="2">
    <source>
        <dbReference type="SAM" id="MobiDB-lite"/>
    </source>
</evidence>
<gene>
    <name evidence="6" type="ORF">B9Q06_01285</name>
</gene>
<keyword evidence="1" id="KW-0413">Isomerase</keyword>
<dbReference type="GO" id="GO:0031118">
    <property type="term" value="P:rRNA pseudouridine synthesis"/>
    <property type="evidence" value="ECO:0007669"/>
    <property type="project" value="TreeGrafter"/>
</dbReference>
<evidence type="ECO:0000313" key="6">
    <source>
        <dbReference type="EMBL" id="PSN96797.1"/>
    </source>
</evidence>
<dbReference type="GO" id="GO:1990481">
    <property type="term" value="P:mRNA pseudouridine synthesis"/>
    <property type="evidence" value="ECO:0007669"/>
    <property type="project" value="TreeGrafter"/>
</dbReference>
<dbReference type="Pfam" id="PF01472">
    <property type="entry name" value="PUA"/>
    <property type="match status" value="1"/>
</dbReference>
<comment type="caution">
    <text evidence="6">The sequence shown here is derived from an EMBL/GenBank/DDBJ whole genome shotgun (WGS) entry which is preliminary data.</text>
</comment>
<dbReference type="SUPFAM" id="SSF88697">
    <property type="entry name" value="PUA domain-like"/>
    <property type="match status" value="1"/>
</dbReference>
<dbReference type="PANTHER" id="PTHR23127:SF0">
    <property type="entry name" value="H_ACA RIBONUCLEOPROTEIN COMPLEX SUBUNIT DKC1"/>
    <property type="match status" value="1"/>
</dbReference>
<feature type="domain" description="Pseudouridine synthase II N-terminal" evidence="4">
    <location>
        <begin position="24"/>
        <end position="121"/>
    </location>
</feature>
<dbReference type="GO" id="GO:0031120">
    <property type="term" value="P:snRNA pseudouridine synthesis"/>
    <property type="evidence" value="ECO:0007669"/>
    <property type="project" value="TreeGrafter"/>
</dbReference>
<sequence length="274" mass="30585">MGWSPIEREKDWPRGDPSGIRGNPPVSGVLTVTLNSANRLLKWLMNTDKVYVGIMKLHEAIDIKEVYNIMKEFETVIYQTPPMKSAVKRSIRKRRIYSFIPLESDSNYVLFKAHVESGTYIRKLCFDVGEAIGVGINMIELRRIRSGVFDESSTVTLNQLAYYTLVYKETGESSELTKVLNPIEEILVDKPLIIVRESAKKNLYTGASLSVRGVICISNDIKSGGEAFVCSENGELIEVVRCLRNAEDLRGIESGIVATPIRVLEPINVDAGVS</sequence>
<feature type="compositionally biased region" description="Basic and acidic residues" evidence="2">
    <location>
        <begin position="1"/>
        <end position="14"/>
    </location>
</feature>
<dbReference type="InterPro" id="IPR004802">
    <property type="entry name" value="tRNA_PsdUridine_synth_B_fam"/>
</dbReference>
<feature type="domain" description="PUA" evidence="3">
    <location>
        <begin position="193"/>
        <end position="264"/>
    </location>
</feature>
<evidence type="ECO:0000259" key="3">
    <source>
        <dbReference type="Pfam" id="PF01472"/>
    </source>
</evidence>
<evidence type="ECO:0000256" key="1">
    <source>
        <dbReference type="ARBA" id="ARBA00023235"/>
    </source>
</evidence>
<dbReference type="GO" id="GO:0003723">
    <property type="term" value="F:RNA binding"/>
    <property type="evidence" value="ECO:0007669"/>
    <property type="project" value="InterPro"/>
</dbReference>
<dbReference type="InterPro" id="IPR036974">
    <property type="entry name" value="PUA_sf"/>
</dbReference>
<dbReference type="Pfam" id="PF01509">
    <property type="entry name" value="TruB_N"/>
    <property type="match status" value="1"/>
</dbReference>
<dbReference type="Gene3D" id="2.30.130.10">
    <property type="entry name" value="PUA domain"/>
    <property type="match status" value="1"/>
</dbReference>
<dbReference type="InterPro" id="IPR020103">
    <property type="entry name" value="PsdUridine_synth_cat_dom_sf"/>
</dbReference>
<protein>
    <submittedName>
        <fullName evidence="6">tRNA pseudouridine(55) synthase TruB</fullName>
    </submittedName>
</protein>
<reference evidence="6 7" key="1">
    <citation type="submission" date="2017-04" db="EMBL/GenBank/DDBJ databases">
        <title>Novel microbial lineages endemic to geothermal iron-oxide mats fill important gaps in the evolutionary history of Archaea.</title>
        <authorList>
            <person name="Jay Z.J."/>
            <person name="Beam J.P."/>
            <person name="Dlakic M."/>
            <person name="Rusch D.B."/>
            <person name="Kozubal M.A."/>
            <person name="Inskeep W.P."/>
        </authorList>
    </citation>
    <scope>NUCLEOTIDE SEQUENCE [LARGE SCALE GENOMIC DNA]</scope>
    <source>
        <strain evidence="6">ECH_B_2</strain>
    </source>
</reference>
<dbReference type="Gene3D" id="3.30.2350.10">
    <property type="entry name" value="Pseudouridine synthase"/>
    <property type="match status" value="1"/>
</dbReference>
<accession>A0A2R6BDU5</accession>
<feature type="region of interest" description="Disordered" evidence="2">
    <location>
        <begin position="1"/>
        <end position="23"/>
    </location>
</feature>
<evidence type="ECO:0000259" key="5">
    <source>
        <dbReference type="Pfam" id="PF16198"/>
    </source>
</evidence>
<evidence type="ECO:0000259" key="4">
    <source>
        <dbReference type="Pfam" id="PF01509"/>
    </source>
</evidence>
<evidence type="ECO:0000313" key="7">
    <source>
        <dbReference type="Proteomes" id="UP000241284"/>
    </source>
</evidence>
<dbReference type="InterPro" id="IPR002478">
    <property type="entry name" value="PUA"/>
</dbReference>